<evidence type="ECO:0000313" key="1">
    <source>
        <dbReference type="EMBL" id="KAK6642474.1"/>
    </source>
</evidence>
<comment type="caution">
    <text evidence="1">The sequence shown here is derived from an EMBL/GenBank/DDBJ whole genome shotgun (WGS) entry which is preliminary data.</text>
</comment>
<protein>
    <submittedName>
        <fullName evidence="1">Uncharacterized protein</fullName>
    </submittedName>
</protein>
<evidence type="ECO:0000313" key="2">
    <source>
        <dbReference type="Proteomes" id="UP001372834"/>
    </source>
</evidence>
<dbReference type="Proteomes" id="UP001372834">
    <property type="component" value="Unassembled WGS sequence"/>
</dbReference>
<dbReference type="AlphaFoldDB" id="A0AAN8PFP9"/>
<name>A0AAN8PFP9_POLSC</name>
<accession>A0AAN8PFP9</accession>
<reference evidence="1 2" key="1">
    <citation type="submission" date="2023-10" db="EMBL/GenBank/DDBJ databases">
        <title>Genomes of two closely related lineages of the louse Polyplax serrata with different host specificities.</title>
        <authorList>
            <person name="Martinu J."/>
            <person name="Tarabai H."/>
            <person name="Stefka J."/>
            <person name="Hypsa V."/>
        </authorList>
    </citation>
    <scope>NUCLEOTIDE SEQUENCE [LARGE SCALE GENOMIC DNA]</scope>
    <source>
        <strain evidence="1">HR10_N</strain>
    </source>
</reference>
<dbReference type="EMBL" id="JAWJWE010000002">
    <property type="protein sequence ID" value="KAK6642474.1"/>
    <property type="molecule type" value="Genomic_DNA"/>
</dbReference>
<organism evidence="1 2">
    <name type="scientific">Polyplax serrata</name>
    <name type="common">Common mouse louse</name>
    <dbReference type="NCBI Taxonomy" id="468196"/>
    <lineage>
        <taxon>Eukaryota</taxon>
        <taxon>Metazoa</taxon>
        <taxon>Ecdysozoa</taxon>
        <taxon>Arthropoda</taxon>
        <taxon>Hexapoda</taxon>
        <taxon>Insecta</taxon>
        <taxon>Pterygota</taxon>
        <taxon>Neoptera</taxon>
        <taxon>Paraneoptera</taxon>
        <taxon>Psocodea</taxon>
        <taxon>Troctomorpha</taxon>
        <taxon>Phthiraptera</taxon>
        <taxon>Anoplura</taxon>
        <taxon>Polyplacidae</taxon>
        <taxon>Polyplax</taxon>
    </lineage>
</organism>
<proteinExistence type="predicted"/>
<sequence length="122" mass="13618">MCGASIMIPTVPAVQSNVLESEQEEKGKEEVKVDIFIAIRFHEALKASDNLNQQCFDPDHDLLKEKKELFKRTTSQPLPSHKYIKIIGSERCKSAEQCRPSASKIVLPSIVSAKPDIVPKKS</sequence>
<gene>
    <name evidence="1" type="ORF">RUM43_003976</name>
</gene>